<comment type="caution">
    <text evidence="5">The sequence shown here is derived from an EMBL/GenBank/DDBJ whole genome shotgun (WGS) entry which is preliminary data.</text>
</comment>
<keyword evidence="6" id="KW-1185">Reference proteome</keyword>
<evidence type="ECO:0000256" key="2">
    <source>
        <dbReference type="ARBA" id="ARBA00023110"/>
    </source>
</evidence>
<name>A0ABN1K6D2_9BURK</name>
<dbReference type="SUPFAM" id="SSF50891">
    <property type="entry name" value="Cyclophilin-like"/>
    <property type="match status" value="1"/>
</dbReference>
<protein>
    <recommendedName>
        <fullName evidence="1">peptidylprolyl isomerase</fullName>
        <ecNumber evidence="1">5.2.1.8</ecNumber>
    </recommendedName>
</protein>
<dbReference type="Proteomes" id="UP001500279">
    <property type="component" value="Unassembled WGS sequence"/>
</dbReference>
<reference evidence="5 6" key="1">
    <citation type="journal article" date="2019" name="Int. J. Syst. Evol. Microbiol.">
        <title>The Global Catalogue of Microorganisms (GCM) 10K type strain sequencing project: providing services to taxonomists for standard genome sequencing and annotation.</title>
        <authorList>
            <consortium name="The Broad Institute Genomics Platform"/>
            <consortium name="The Broad Institute Genome Sequencing Center for Infectious Disease"/>
            <person name="Wu L."/>
            <person name="Ma J."/>
        </authorList>
    </citation>
    <scope>NUCLEOTIDE SEQUENCE [LARGE SCALE GENOMIC DNA]</scope>
    <source>
        <strain evidence="5 6">JCM 15503</strain>
    </source>
</reference>
<evidence type="ECO:0000259" key="4">
    <source>
        <dbReference type="PROSITE" id="PS50072"/>
    </source>
</evidence>
<evidence type="ECO:0000313" key="5">
    <source>
        <dbReference type="EMBL" id="GAA0755527.1"/>
    </source>
</evidence>
<dbReference type="GO" id="GO:0016853">
    <property type="term" value="F:isomerase activity"/>
    <property type="evidence" value="ECO:0007669"/>
    <property type="project" value="UniProtKB-KW"/>
</dbReference>
<dbReference type="Gene3D" id="2.40.100.10">
    <property type="entry name" value="Cyclophilin-like"/>
    <property type="match status" value="1"/>
</dbReference>
<dbReference type="EMBL" id="BAAAEW010000022">
    <property type="protein sequence ID" value="GAA0755527.1"/>
    <property type="molecule type" value="Genomic_DNA"/>
</dbReference>
<dbReference type="InterPro" id="IPR044665">
    <property type="entry name" value="E_coli_cyclophilin_A-like"/>
</dbReference>
<dbReference type="PROSITE" id="PS50072">
    <property type="entry name" value="CSA_PPIASE_2"/>
    <property type="match status" value="1"/>
</dbReference>
<gene>
    <name evidence="5" type="ORF">GCM10009107_33100</name>
</gene>
<evidence type="ECO:0000256" key="3">
    <source>
        <dbReference type="ARBA" id="ARBA00023235"/>
    </source>
</evidence>
<evidence type="ECO:0000256" key="1">
    <source>
        <dbReference type="ARBA" id="ARBA00013194"/>
    </source>
</evidence>
<dbReference type="InterPro" id="IPR002130">
    <property type="entry name" value="Cyclophilin-type_PPIase_dom"/>
</dbReference>
<accession>A0ABN1K6D2</accession>
<keyword evidence="2" id="KW-0697">Rotamase</keyword>
<dbReference type="InterPro" id="IPR029000">
    <property type="entry name" value="Cyclophilin-like_dom_sf"/>
</dbReference>
<sequence length="186" mass="19600">MVTEQGTIVVAVDLAHAPVSAGDFLRYVDRGLYAGASFYRTVRRDNDHGTPQIEVIQGGVAGDDTPAPPVAHETTQASGLRHHDGTLSLARGAVGTGSAAAFFICIGEQPGLDFGGQRNPDRQGFAAFGQVLEGMDVVRRIHGAATDPAQGEDYVRGQLLVKPVRILRAERVEPAPQAVPPGVALR</sequence>
<feature type="domain" description="PPIase cyclophilin-type" evidence="4">
    <location>
        <begin position="1"/>
        <end position="171"/>
    </location>
</feature>
<organism evidence="5 6">
    <name type="scientific">Ideonella azotifigens</name>
    <dbReference type="NCBI Taxonomy" id="513160"/>
    <lineage>
        <taxon>Bacteria</taxon>
        <taxon>Pseudomonadati</taxon>
        <taxon>Pseudomonadota</taxon>
        <taxon>Betaproteobacteria</taxon>
        <taxon>Burkholderiales</taxon>
        <taxon>Sphaerotilaceae</taxon>
        <taxon>Ideonella</taxon>
    </lineage>
</organism>
<keyword evidence="3 5" id="KW-0413">Isomerase</keyword>
<evidence type="ECO:0000313" key="6">
    <source>
        <dbReference type="Proteomes" id="UP001500279"/>
    </source>
</evidence>
<dbReference type="Pfam" id="PF00160">
    <property type="entry name" value="Pro_isomerase"/>
    <property type="match status" value="1"/>
</dbReference>
<proteinExistence type="predicted"/>
<dbReference type="PANTHER" id="PTHR43246">
    <property type="entry name" value="PEPTIDYL-PROLYL CIS-TRANS ISOMERASE CYP38, CHLOROPLASTIC"/>
    <property type="match status" value="1"/>
</dbReference>
<dbReference type="EC" id="5.2.1.8" evidence="1"/>